<name>A0ABV2Q4N6_9BURK</name>
<dbReference type="Pfam" id="PF00753">
    <property type="entry name" value="Lactamase_B"/>
    <property type="match status" value="1"/>
</dbReference>
<reference evidence="6 7" key="1">
    <citation type="submission" date="2024-06" db="EMBL/GenBank/DDBJ databases">
        <title>Sorghum-associated microbial communities from plants grown in Nebraska, USA.</title>
        <authorList>
            <person name="Schachtman D."/>
        </authorList>
    </citation>
    <scope>NUCLEOTIDE SEQUENCE [LARGE SCALE GENOMIC DNA]</scope>
    <source>
        <strain evidence="6 7">2709</strain>
    </source>
</reference>
<evidence type="ECO:0000259" key="5">
    <source>
        <dbReference type="SMART" id="SM00849"/>
    </source>
</evidence>
<dbReference type="PANTHER" id="PTHR42978:SF6">
    <property type="entry name" value="QUORUM-QUENCHING LACTONASE YTNP-RELATED"/>
    <property type="match status" value="1"/>
</dbReference>
<dbReference type="EMBL" id="JBEPSH010000002">
    <property type="protein sequence ID" value="MET4575999.1"/>
    <property type="molecule type" value="Genomic_DNA"/>
</dbReference>
<comment type="caution">
    <text evidence="6">The sequence shown here is derived from an EMBL/GenBank/DDBJ whole genome shotgun (WGS) entry which is preliminary data.</text>
</comment>
<dbReference type="CDD" id="cd16277">
    <property type="entry name" value="metallo-hydrolase-like_MBL-fold"/>
    <property type="match status" value="1"/>
</dbReference>
<dbReference type="InterPro" id="IPR001279">
    <property type="entry name" value="Metallo-B-lactamas"/>
</dbReference>
<dbReference type="RefSeq" id="WP_354441822.1">
    <property type="nucleotide sequence ID" value="NZ_JBEPSH010000002.1"/>
</dbReference>
<dbReference type="Gene3D" id="3.60.15.10">
    <property type="entry name" value="Ribonuclease Z/Hydroxyacylglutathione hydrolase-like"/>
    <property type="match status" value="1"/>
</dbReference>
<evidence type="ECO:0000256" key="3">
    <source>
        <dbReference type="ARBA" id="ARBA00022801"/>
    </source>
</evidence>
<keyword evidence="2" id="KW-0479">Metal-binding</keyword>
<evidence type="ECO:0000313" key="7">
    <source>
        <dbReference type="Proteomes" id="UP001549320"/>
    </source>
</evidence>
<keyword evidence="3" id="KW-0378">Hydrolase</keyword>
<proteinExistence type="inferred from homology"/>
<keyword evidence="4" id="KW-0862">Zinc</keyword>
<gene>
    <name evidence="6" type="ORF">ABIE13_001099</name>
</gene>
<evidence type="ECO:0000313" key="6">
    <source>
        <dbReference type="EMBL" id="MET4575999.1"/>
    </source>
</evidence>
<dbReference type="PANTHER" id="PTHR42978">
    <property type="entry name" value="QUORUM-QUENCHING LACTONASE YTNP-RELATED-RELATED"/>
    <property type="match status" value="1"/>
</dbReference>
<protein>
    <submittedName>
        <fullName evidence="6">Glyoxylase-like metal-dependent hydrolase (Beta-lactamase superfamily II)</fullName>
    </submittedName>
</protein>
<evidence type="ECO:0000256" key="4">
    <source>
        <dbReference type="ARBA" id="ARBA00022833"/>
    </source>
</evidence>
<dbReference type="InterPro" id="IPR051013">
    <property type="entry name" value="MBL_superfamily_lactonases"/>
</dbReference>
<organism evidence="6 7">
    <name type="scientific">Ottowia thiooxydans</name>
    <dbReference type="NCBI Taxonomy" id="219182"/>
    <lineage>
        <taxon>Bacteria</taxon>
        <taxon>Pseudomonadati</taxon>
        <taxon>Pseudomonadota</taxon>
        <taxon>Betaproteobacteria</taxon>
        <taxon>Burkholderiales</taxon>
        <taxon>Comamonadaceae</taxon>
        <taxon>Ottowia</taxon>
    </lineage>
</organism>
<feature type="domain" description="Metallo-beta-lactamase" evidence="5">
    <location>
        <begin position="60"/>
        <end position="271"/>
    </location>
</feature>
<dbReference type="SMART" id="SM00849">
    <property type="entry name" value="Lactamase_B"/>
    <property type="match status" value="1"/>
</dbReference>
<keyword evidence="7" id="KW-1185">Reference proteome</keyword>
<dbReference type="SUPFAM" id="SSF56281">
    <property type="entry name" value="Metallo-hydrolase/oxidoreductase"/>
    <property type="match status" value="1"/>
</dbReference>
<dbReference type="Proteomes" id="UP001549320">
    <property type="component" value="Unassembled WGS sequence"/>
</dbReference>
<sequence>MDHCVIDLGGVRITRLVESEGPLLLPAEIFPDSTPEIIKANLDWLVPRFYDAQTDRLIISIQSFLLEAEGRRILVDTCVGDCKDRARPDFHQQRWNWLDGLRNAGISPEQIDIAVSTHLHVDHVGWHTRLEGDRWVPTFPNARYLFTYPEWEYWKNNEGHPALVRSGDYIGDSVWPLFHAGVADLVPMDHEIAPGVRLVPLPGHTPGHVGIAVEGKLKDVFLTGDLFHHPLQCCYPHWNTRFCLAPEQSRSTREAIMERCANEGTLLMPAHFPAPNVGRLERVTAGDTKDHPDHVYRYTFAERG</sequence>
<comment type="similarity">
    <text evidence="1">Belongs to the metallo-beta-lactamase superfamily.</text>
</comment>
<accession>A0ABV2Q4N6</accession>
<evidence type="ECO:0000256" key="2">
    <source>
        <dbReference type="ARBA" id="ARBA00022723"/>
    </source>
</evidence>
<dbReference type="InterPro" id="IPR036866">
    <property type="entry name" value="RibonucZ/Hydroxyglut_hydro"/>
</dbReference>
<evidence type="ECO:0000256" key="1">
    <source>
        <dbReference type="ARBA" id="ARBA00007749"/>
    </source>
</evidence>